<comment type="caution">
    <text evidence="10">The sequence shown here is derived from an EMBL/GenBank/DDBJ whole genome shotgun (WGS) entry which is preliminary data.</text>
</comment>
<evidence type="ECO:0000259" key="9">
    <source>
        <dbReference type="Pfam" id="PF08335"/>
    </source>
</evidence>
<dbReference type="Pfam" id="PF08335">
    <property type="entry name" value="GlnD_UR_UTase"/>
    <property type="match status" value="2"/>
</dbReference>
<organism evidence="10 11">
    <name type="scientific">Rothia endophytica</name>
    <dbReference type="NCBI Taxonomy" id="1324766"/>
    <lineage>
        <taxon>Bacteria</taxon>
        <taxon>Bacillati</taxon>
        <taxon>Actinomycetota</taxon>
        <taxon>Actinomycetes</taxon>
        <taxon>Micrococcales</taxon>
        <taxon>Micrococcaceae</taxon>
        <taxon>Rothia</taxon>
    </lineage>
</organism>
<accession>A0ABP9BFP6</accession>
<evidence type="ECO:0000256" key="7">
    <source>
        <dbReference type="SAM" id="MobiDB-lite"/>
    </source>
</evidence>
<dbReference type="CDD" id="cd05401">
    <property type="entry name" value="NT_GlnE_GlnD_like"/>
    <property type="match status" value="2"/>
</dbReference>
<feature type="region of interest" description="Disordered" evidence="7">
    <location>
        <begin position="1"/>
        <end position="23"/>
    </location>
</feature>
<feature type="domain" description="Glutamate-ammonia ligase adenylyltransferase repeated" evidence="8">
    <location>
        <begin position="190"/>
        <end position="385"/>
    </location>
</feature>
<dbReference type="Gene3D" id="1.20.120.330">
    <property type="entry name" value="Nucleotidyltransferases domain 2"/>
    <property type="match status" value="2"/>
</dbReference>
<dbReference type="InterPro" id="IPR023057">
    <property type="entry name" value="GlnE"/>
</dbReference>
<dbReference type="Gene3D" id="1.20.120.1510">
    <property type="match status" value="1"/>
</dbReference>
<dbReference type="NCBIfam" id="NF010707">
    <property type="entry name" value="PRK14109.1"/>
    <property type="match status" value="1"/>
</dbReference>
<evidence type="ECO:0000259" key="8">
    <source>
        <dbReference type="Pfam" id="PF03710"/>
    </source>
</evidence>
<dbReference type="InterPro" id="IPR005190">
    <property type="entry name" value="GlnE_rpt_dom"/>
</dbReference>
<keyword evidence="1" id="KW-0808">Transferase</keyword>
<keyword evidence="4" id="KW-0067">ATP-binding</keyword>
<dbReference type="Pfam" id="PF03710">
    <property type="entry name" value="GlnE"/>
    <property type="match status" value="2"/>
</dbReference>
<dbReference type="Proteomes" id="UP001500187">
    <property type="component" value="Unassembled WGS sequence"/>
</dbReference>
<dbReference type="InterPro" id="IPR043519">
    <property type="entry name" value="NT_sf"/>
</dbReference>
<protein>
    <submittedName>
        <fullName evidence="10">Bifunctional [glutamine synthetase] adenylyltransferase/[glutamine synthetase]-adenylyl-L-tyrosine phosphorylase</fullName>
    </submittedName>
</protein>
<reference evidence="11" key="1">
    <citation type="journal article" date="2019" name="Int. J. Syst. Evol. Microbiol.">
        <title>The Global Catalogue of Microorganisms (GCM) 10K type strain sequencing project: providing services to taxonomists for standard genome sequencing and annotation.</title>
        <authorList>
            <consortium name="The Broad Institute Genomics Platform"/>
            <consortium name="The Broad Institute Genome Sequencing Center for Infectious Disease"/>
            <person name="Wu L."/>
            <person name="Ma J."/>
        </authorList>
    </citation>
    <scope>NUCLEOTIDE SEQUENCE [LARGE SCALE GENOMIC DNA]</scope>
    <source>
        <strain evidence="11">JCM 18541</strain>
    </source>
</reference>
<feature type="domain" description="PII-uridylyltransferase/Glutamine-synthetase adenylyltransferase" evidence="9">
    <location>
        <begin position="420"/>
        <end position="552"/>
    </location>
</feature>
<keyword evidence="3" id="KW-0547">Nucleotide-binding</keyword>
<sequence>MTTPKMPEAAETPEEAARRADQERKAHLRLLREMTSVGFYDAGKSERWLRCRELETVNQQKLFEGLRLSPSPDIALPALVRLIERAPEVVSLANQGAEAAPLYRLLGGSEALGEFLVRRPEHTDLLLSSSEILETVGFEAAEVPPSLLPETDGEFLTPIAPLNTVHRNRLLQAVGADPEAATPVAQLTGKDAYIALRSAYRRHLTALAIADLTAYAPEQLMPTVGRNLADLAAAALEAALAIARAEVAESRGPQTVAAVELAIIGMGKCGARELNYISDVDVVYTVAHAPLSDLPENFKPLTENEMTTIGSELVQALTKAIMAPAPEPALWEVDANLRPEGKDGALVRTVESYVSYYKRWAENWEFQALLKARPIAGTPELGVRWARAMRPFVWESAGRESFVQSVQSMRGRVTDNIPAAEVDRQIKLGPGGLRDVEFTVQLLQLVHGRTDETVRTQTTTDSIAALARASYISRTDGHDFAETYAALRVMEHRIQLLYMRRTHLMPAKESDRRVLARSLSSPVAVGNLTEEKMLKNWQSIKRTVKGLHERLFFRPLLAAVANLSTDEVALSPQAAADRLAALGYKDPKRAMTHIEALTKGLRRSAEIQRTLMPVLLGWFAAGVDPDAGLLGFRRVSESLGGTPWYLRMLRDSPAAAERLCALLSSSRFITDLLEDTPEPIAWLDKKDDLKPRSAEAISGEMTSQLTRHTQVSEAIRAVRMARRREILRIAMGEALGLNDIHQVARGLADIDRAAIQAALTLAERELVNAGTEQLTDVAVIAMGRQGGAEIGYGSDADLMYVHQPRQGIDERKAQTQAVELVTRMVALLKQPCTPAIRAEKVLEIDADLRPEGKQGAMARSLESYREYYERWADTWEFQALLRARPIAGSERVGQAFVQLIAPYRYPASFDAAKVTEIRRMKARVETERMPRGADKNRHLKLGRGGLTDVEWLVQLLQLQHAHCHPELQTTGTITALMAMVEAGLVSAEDAEVLRTAWELATKIRGLNVLRTGRATDTLTTVRSDLEAIARWCGYPPHSARDLEEDYLRTTRQARAVYERLFYPATP</sequence>
<evidence type="ECO:0000313" key="11">
    <source>
        <dbReference type="Proteomes" id="UP001500187"/>
    </source>
</evidence>
<dbReference type="SUPFAM" id="SSF81593">
    <property type="entry name" value="Nucleotidyltransferase substrate binding subunit/domain"/>
    <property type="match status" value="2"/>
</dbReference>
<keyword evidence="5" id="KW-0460">Magnesium</keyword>
<dbReference type="GO" id="GO:0016779">
    <property type="term" value="F:nucleotidyltransferase activity"/>
    <property type="evidence" value="ECO:0007669"/>
    <property type="project" value="UniProtKB-KW"/>
</dbReference>
<keyword evidence="2 10" id="KW-0548">Nucleotidyltransferase</keyword>
<evidence type="ECO:0000256" key="3">
    <source>
        <dbReference type="ARBA" id="ARBA00022741"/>
    </source>
</evidence>
<name>A0ABP9BFP6_9MICC</name>
<evidence type="ECO:0000256" key="5">
    <source>
        <dbReference type="ARBA" id="ARBA00022842"/>
    </source>
</evidence>
<keyword evidence="6" id="KW-0511">Multifunctional enzyme</keyword>
<evidence type="ECO:0000256" key="6">
    <source>
        <dbReference type="ARBA" id="ARBA00023268"/>
    </source>
</evidence>
<dbReference type="Gene3D" id="3.30.460.10">
    <property type="entry name" value="Beta Polymerase, domain 2"/>
    <property type="match status" value="2"/>
</dbReference>
<proteinExistence type="predicted"/>
<evidence type="ECO:0000256" key="1">
    <source>
        <dbReference type="ARBA" id="ARBA00022679"/>
    </source>
</evidence>
<dbReference type="InterPro" id="IPR013546">
    <property type="entry name" value="PII_UdlTrfase/GS_AdlTrfase"/>
</dbReference>
<evidence type="ECO:0000256" key="4">
    <source>
        <dbReference type="ARBA" id="ARBA00022840"/>
    </source>
</evidence>
<feature type="domain" description="PII-uridylyltransferase/Glutamine-synthetase adenylyltransferase" evidence="9">
    <location>
        <begin position="919"/>
        <end position="1061"/>
    </location>
</feature>
<dbReference type="SUPFAM" id="SSF81301">
    <property type="entry name" value="Nucleotidyltransferase"/>
    <property type="match status" value="2"/>
</dbReference>
<evidence type="ECO:0000256" key="2">
    <source>
        <dbReference type="ARBA" id="ARBA00022695"/>
    </source>
</evidence>
<evidence type="ECO:0000313" key="10">
    <source>
        <dbReference type="EMBL" id="GAA4794949.1"/>
    </source>
</evidence>
<keyword evidence="11" id="KW-1185">Reference proteome</keyword>
<dbReference type="EMBL" id="BAABKP010000001">
    <property type="protein sequence ID" value="GAA4794949.1"/>
    <property type="molecule type" value="Genomic_DNA"/>
</dbReference>
<feature type="domain" description="Glutamate-ammonia ligase adenylyltransferase repeated" evidence="8">
    <location>
        <begin position="657"/>
        <end position="897"/>
    </location>
</feature>
<dbReference type="PANTHER" id="PTHR30621">
    <property type="entry name" value="GLUTAMINE SYNTHETASE ADENYLYLTRANSFERASE"/>
    <property type="match status" value="1"/>
</dbReference>
<dbReference type="PANTHER" id="PTHR30621:SF0">
    <property type="entry name" value="BIFUNCTIONAL GLUTAMINE SYNTHETASE ADENYLYLTRANSFERASE_ADENYLYL-REMOVING ENZYME"/>
    <property type="match status" value="1"/>
</dbReference>
<gene>
    <name evidence="10" type="ORF">GCM10023352_12630</name>
</gene>